<evidence type="ECO:0000259" key="1">
    <source>
        <dbReference type="SMART" id="SM00460"/>
    </source>
</evidence>
<dbReference type="Gene3D" id="3.10.620.30">
    <property type="match status" value="1"/>
</dbReference>
<proteinExistence type="predicted"/>
<reference evidence="2" key="1">
    <citation type="submission" date="2020-02" db="EMBL/GenBank/DDBJ databases">
        <authorList>
            <person name="Meier V. D."/>
        </authorList>
    </citation>
    <scope>NUCLEOTIDE SEQUENCE</scope>
    <source>
        <strain evidence="2">AVDCRST_MAG77</strain>
    </source>
</reference>
<dbReference type="InterPro" id="IPR002931">
    <property type="entry name" value="Transglutaminase-like"/>
</dbReference>
<protein>
    <submittedName>
        <fullName evidence="2">Protein containing transglutaminase-like domain, putative cysteine protease</fullName>
    </submittedName>
</protein>
<dbReference type="GO" id="GO:0008233">
    <property type="term" value="F:peptidase activity"/>
    <property type="evidence" value="ECO:0007669"/>
    <property type="project" value="UniProtKB-KW"/>
</dbReference>
<dbReference type="Pfam" id="PF01841">
    <property type="entry name" value="Transglut_core"/>
    <property type="match status" value="1"/>
</dbReference>
<dbReference type="EMBL" id="CADCTC010000115">
    <property type="protein sequence ID" value="CAA9245650.1"/>
    <property type="molecule type" value="Genomic_DNA"/>
</dbReference>
<dbReference type="InterPro" id="IPR038765">
    <property type="entry name" value="Papain-like_cys_pep_sf"/>
</dbReference>
<keyword evidence="2" id="KW-0378">Hydrolase</keyword>
<organism evidence="2">
    <name type="scientific">uncultured Chloroflexota bacterium</name>
    <dbReference type="NCBI Taxonomy" id="166587"/>
    <lineage>
        <taxon>Bacteria</taxon>
        <taxon>Bacillati</taxon>
        <taxon>Chloroflexota</taxon>
        <taxon>environmental samples</taxon>
    </lineage>
</organism>
<dbReference type="PANTHER" id="PTHR33490:SF6">
    <property type="entry name" value="SLL1049 PROTEIN"/>
    <property type="match status" value="1"/>
</dbReference>
<gene>
    <name evidence="2" type="ORF">AVDCRST_MAG77-1874</name>
</gene>
<keyword evidence="2" id="KW-0645">Protease</keyword>
<sequence length="295" mass="32843">MRINLRHTTRLEYASDVLEGVMDVRLGPLSDNHQRWERYDLLVDPAGAVRRYADGFGNTAHLLTVVRPHSYVQVVAGGVVETLLSDPFAQPTSPPRPLSAAERYDFLSPSKLVDAVPQFAELAEPFRPSREDDLLAAVRDMTEWVNHEYSYERGVTNVGTTAQELIDCRTGVCQDFTHVLLALCRAIDVPARYVSGYIVVTDDESTETIDDVAPGRTGRPRTILRGAGESHAWVEAFIPTHGWRGFDPTNNVLASEQHVKMAYGRDYADVPPTRGTYRGPAEEHLSVTVETRVVL</sequence>
<dbReference type="SUPFAM" id="SSF54001">
    <property type="entry name" value="Cysteine proteinases"/>
    <property type="match status" value="1"/>
</dbReference>
<dbReference type="InterPro" id="IPR013589">
    <property type="entry name" value="Bac_transglu_N"/>
</dbReference>
<dbReference type="AlphaFoldDB" id="A0A6J4IA75"/>
<dbReference type="Pfam" id="PF08379">
    <property type="entry name" value="Bact_transglu_N"/>
    <property type="match status" value="1"/>
</dbReference>
<name>A0A6J4IA75_9CHLR</name>
<dbReference type="SMART" id="SM00460">
    <property type="entry name" value="TGc"/>
    <property type="match status" value="1"/>
</dbReference>
<accession>A0A6J4IA75</accession>
<dbReference type="PANTHER" id="PTHR33490">
    <property type="entry name" value="BLR5614 PROTEIN-RELATED"/>
    <property type="match status" value="1"/>
</dbReference>
<feature type="domain" description="Transglutaminase-like" evidence="1">
    <location>
        <begin position="165"/>
        <end position="250"/>
    </location>
</feature>
<evidence type="ECO:0000313" key="2">
    <source>
        <dbReference type="EMBL" id="CAA9245650.1"/>
    </source>
</evidence>
<dbReference type="GO" id="GO:0006508">
    <property type="term" value="P:proteolysis"/>
    <property type="evidence" value="ECO:0007669"/>
    <property type="project" value="UniProtKB-KW"/>
</dbReference>